<gene>
    <name evidence="2" type="ORF">MYCGRDRAFT_111257</name>
</gene>
<organism evidence="2 3">
    <name type="scientific">Zymoseptoria tritici (strain CBS 115943 / IPO323)</name>
    <name type="common">Speckled leaf blotch fungus</name>
    <name type="synonym">Septoria tritici</name>
    <dbReference type="NCBI Taxonomy" id="336722"/>
    <lineage>
        <taxon>Eukaryota</taxon>
        <taxon>Fungi</taxon>
        <taxon>Dikarya</taxon>
        <taxon>Ascomycota</taxon>
        <taxon>Pezizomycotina</taxon>
        <taxon>Dothideomycetes</taxon>
        <taxon>Dothideomycetidae</taxon>
        <taxon>Mycosphaerellales</taxon>
        <taxon>Mycosphaerellaceae</taxon>
        <taxon>Zymoseptoria</taxon>
    </lineage>
</organism>
<feature type="compositionally biased region" description="Acidic residues" evidence="1">
    <location>
        <begin position="79"/>
        <end position="111"/>
    </location>
</feature>
<feature type="compositionally biased region" description="Acidic residues" evidence="1">
    <location>
        <begin position="53"/>
        <end position="71"/>
    </location>
</feature>
<evidence type="ECO:0000313" key="3">
    <source>
        <dbReference type="Proteomes" id="UP000008062"/>
    </source>
</evidence>
<name>F9XN16_ZYMTI</name>
<keyword evidence="3" id="KW-1185">Reference proteome</keyword>
<dbReference type="RefSeq" id="XP_003848617.1">
    <property type="nucleotide sequence ID" value="XM_003848569.1"/>
</dbReference>
<dbReference type="InParanoid" id="F9XN16"/>
<accession>F9XN16</accession>
<reference evidence="2 3" key="1">
    <citation type="journal article" date="2011" name="PLoS Genet.">
        <title>Finished genome of the fungal wheat pathogen Mycosphaerella graminicola reveals dispensome structure, chromosome plasticity, and stealth pathogenesis.</title>
        <authorList>
            <person name="Goodwin S.B."/>
            <person name="Ben M'barek S."/>
            <person name="Dhillon B."/>
            <person name="Wittenberg A.H.J."/>
            <person name="Crane C.F."/>
            <person name="Hane J.K."/>
            <person name="Foster A.J."/>
            <person name="Van der Lee T.A.J."/>
            <person name="Grimwood J."/>
            <person name="Aerts A."/>
            <person name="Antoniw J."/>
            <person name="Bailey A."/>
            <person name="Bluhm B."/>
            <person name="Bowler J."/>
            <person name="Bristow J."/>
            <person name="van der Burgt A."/>
            <person name="Canto-Canche B."/>
            <person name="Churchill A.C.L."/>
            <person name="Conde-Ferraez L."/>
            <person name="Cools H.J."/>
            <person name="Coutinho P.M."/>
            <person name="Csukai M."/>
            <person name="Dehal P."/>
            <person name="De Wit P."/>
            <person name="Donzelli B."/>
            <person name="van de Geest H.C."/>
            <person name="van Ham R.C.H.J."/>
            <person name="Hammond-Kosack K.E."/>
            <person name="Henrissat B."/>
            <person name="Kilian A."/>
            <person name="Kobayashi A.K."/>
            <person name="Koopmann E."/>
            <person name="Kourmpetis Y."/>
            <person name="Kuzniar A."/>
            <person name="Lindquist E."/>
            <person name="Lombard V."/>
            <person name="Maliepaard C."/>
            <person name="Martins N."/>
            <person name="Mehrabi R."/>
            <person name="Nap J.P.H."/>
            <person name="Ponomarenko A."/>
            <person name="Rudd J.J."/>
            <person name="Salamov A."/>
            <person name="Schmutz J."/>
            <person name="Schouten H.J."/>
            <person name="Shapiro H."/>
            <person name="Stergiopoulos I."/>
            <person name="Torriani S.F.F."/>
            <person name="Tu H."/>
            <person name="de Vries R.P."/>
            <person name="Waalwijk C."/>
            <person name="Ware S.B."/>
            <person name="Wiebenga A."/>
            <person name="Zwiers L.-H."/>
            <person name="Oliver R.P."/>
            <person name="Grigoriev I.V."/>
            <person name="Kema G.H.J."/>
        </authorList>
    </citation>
    <scope>NUCLEOTIDE SEQUENCE [LARGE SCALE GENOMIC DNA]</scope>
    <source>
        <strain evidence="3">CBS 115943 / IPO323</strain>
    </source>
</reference>
<dbReference type="AlphaFoldDB" id="F9XN16"/>
<dbReference type="HOGENOM" id="CLU_689295_0_0_1"/>
<dbReference type="Proteomes" id="UP000008062">
    <property type="component" value="Chromosome 11"/>
</dbReference>
<dbReference type="KEGG" id="ztr:MYCGRDRAFT_111257"/>
<proteinExistence type="predicted"/>
<dbReference type="OrthoDB" id="3656489at2759"/>
<dbReference type="EMBL" id="CM001206">
    <property type="protein sequence ID" value="EGP83593.1"/>
    <property type="molecule type" value="Genomic_DNA"/>
</dbReference>
<dbReference type="GeneID" id="13396398"/>
<evidence type="ECO:0000256" key="1">
    <source>
        <dbReference type="SAM" id="MobiDB-lite"/>
    </source>
</evidence>
<dbReference type="STRING" id="336722.F9XN16"/>
<feature type="compositionally biased region" description="Basic and acidic residues" evidence="1">
    <location>
        <begin position="205"/>
        <end position="214"/>
    </location>
</feature>
<feature type="region of interest" description="Disordered" evidence="1">
    <location>
        <begin position="1"/>
        <end position="216"/>
    </location>
</feature>
<feature type="compositionally biased region" description="Acidic residues" evidence="1">
    <location>
        <begin position="119"/>
        <end position="137"/>
    </location>
</feature>
<sequence length="400" mass="46375">MDNLLNAEHYREEDDGEEIDDLRLLEYGEEEDNGGKEPEDNEDEVDDLRLLEYGEEEDGRGKEPEDDEYETDDLRLLEYGEEEDDGGKEPEDDDGDESYENTGDEDDEEEYNMLINDQTSDDEDDQSADFLLQDESEAAQSVAPVRSSAKQHHRNAPNNGEDASQDDEDESNEGSDDDADAARPKKKFKTADQRGKNPRYLPGWDSDRDTETRLTHKRGRWHHVTSVSPEKLQAFKDNPAWRALSKSDRRLMEELGKQIALRYVEMKDCPYHDCEFSRKHIELLHYVASNHRGPILPRLLGPHKRSCPRCGVELWCSHFGDGHVKLDMNHLIRYRFFGLCPTSKDQHITHRATASWQYHLHSAGSLLSATTSRSLMVERKFYSLLQKHVDEDELQHYFRE</sequence>
<feature type="compositionally biased region" description="Acidic residues" evidence="1">
    <location>
        <begin position="163"/>
        <end position="179"/>
    </location>
</feature>
<protein>
    <submittedName>
        <fullName evidence="2">Uncharacterized protein</fullName>
    </submittedName>
</protein>
<evidence type="ECO:0000313" key="2">
    <source>
        <dbReference type="EMBL" id="EGP83593.1"/>
    </source>
</evidence>